<proteinExistence type="inferred from homology"/>
<evidence type="ECO:0000256" key="2">
    <source>
        <dbReference type="ARBA" id="ARBA00022734"/>
    </source>
</evidence>
<evidence type="ECO:0000256" key="3">
    <source>
        <dbReference type="SAM" id="Phobius"/>
    </source>
</evidence>
<evidence type="ECO:0000256" key="1">
    <source>
        <dbReference type="ARBA" id="ARBA00007606"/>
    </source>
</evidence>
<dbReference type="Gramene" id="ONK67685">
    <property type="protein sequence ID" value="ONK67685"/>
    <property type="gene ID" value="A4U43_C05F2670"/>
</dbReference>
<dbReference type="AlphaFoldDB" id="A0A5P1ENU4"/>
<evidence type="ECO:0000259" key="5">
    <source>
        <dbReference type="Pfam" id="PF00139"/>
    </source>
</evidence>
<dbReference type="InterPro" id="IPR001220">
    <property type="entry name" value="Legume_lectin_dom"/>
</dbReference>
<evidence type="ECO:0000313" key="7">
    <source>
        <dbReference type="Proteomes" id="UP000243459"/>
    </source>
</evidence>
<evidence type="ECO:0000256" key="4">
    <source>
        <dbReference type="SAM" id="SignalP"/>
    </source>
</evidence>
<protein>
    <recommendedName>
        <fullName evidence="5">Legume lectin domain-containing protein</fullName>
    </recommendedName>
</protein>
<name>A0A5P1ENU4_ASPOF</name>
<sequence>MAALFHELLSTVTLSFSFSVSGGYDGSLAFLLVPGNFSKFGVSPKFLAVKFDADDSGSSIAVDVGGEIAARNSSPSDFSLALSSERRSYAWIDYDGASKMLEVRVSKSRGLRPEKALVSCRINLSNALWRDAMYVGISSSPRGNSTKTSNIYSWSFEVKHGVNYQMHSEPLDPESISMRYREGPEAYTRKGSPWKILVALLVGVVFGAFIASLVLFLRSKAAKRHPITPVEYPELDGEIGSKEIGFDEIKVVGSDAKEKA</sequence>
<keyword evidence="4" id="KW-0732">Signal</keyword>
<keyword evidence="3" id="KW-0472">Membrane</keyword>
<dbReference type="Gene3D" id="2.60.120.200">
    <property type="match status" value="1"/>
</dbReference>
<reference evidence="7" key="1">
    <citation type="journal article" date="2017" name="Nat. Commun.">
        <title>The asparagus genome sheds light on the origin and evolution of a young Y chromosome.</title>
        <authorList>
            <person name="Harkess A."/>
            <person name="Zhou J."/>
            <person name="Xu C."/>
            <person name="Bowers J.E."/>
            <person name="Van der Hulst R."/>
            <person name="Ayyampalayam S."/>
            <person name="Mercati F."/>
            <person name="Riccardi P."/>
            <person name="McKain M.R."/>
            <person name="Kakrana A."/>
            <person name="Tang H."/>
            <person name="Ray J."/>
            <person name="Groenendijk J."/>
            <person name="Arikit S."/>
            <person name="Mathioni S.M."/>
            <person name="Nakano M."/>
            <person name="Shan H."/>
            <person name="Telgmann-Rauber A."/>
            <person name="Kanno A."/>
            <person name="Yue Z."/>
            <person name="Chen H."/>
            <person name="Li W."/>
            <person name="Chen Y."/>
            <person name="Xu X."/>
            <person name="Zhang Y."/>
            <person name="Luo S."/>
            <person name="Chen H."/>
            <person name="Gao J."/>
            <person name="Mao Z."/>
            <person name="Pires J.C."/>
            <person name="Luo M."/>
            <person name="Kudrna D."/>
            <person name="Wing R.A."/>
            <person name="Meyers B.C."/>
            <person name="Yi K."/>
            <person name="Kong H."/>
            <person name="Lavrijsen P."/>
            <person name="Sunseri F."/>
            <person name="Falavigna A."/>
            <person name="Ye Y."/>
            <person name="Leebens-Mack J.H."/>
            <person name="Chen G."/>
        </authorList>
    </citation>
    <scope>NUCLEOTIDE SEQUENCE [LARGE SCALE GENOMIC DNA]</scope>
    <source>
        <strain evidence="7">cv. DH0086</strain>
    </source>
</reference>
<evidence type="ECO:0000313" key="6">
    <source>
        <dbReference type="EMBL" id="ONK67685.1"/>
    </source>
</evidence>
<keyword evidence="3" id="KW-1133">Transmembrane helix</keyword>
<dbReference type="PANTHER" id="PTHR32401">
    <property type="entry name" value="CONCANAVALIN A-LIKE LECTIN FAMILY PROTEIN"/>
    <property type="match status" value="1"/>
</dbReference>
<dbReference type="SUPFAM" id="SSF49899">
    <property type="entry name" value="Concanavalin A-like lectins/glucanases"/>
    <property type="match status" value="1"/>
</dbReference>
<feature type="domain" description="Legume lectin" evidence="5">
    <location>
        <begin position="43"/>
        <end position="168"/>
    </location>
</feature>
<dbReference type="Pfam" id="PF00139">
    <property type="entry name" value="Lectin_legB"/>
    <property type="match status" value="1"/>
</dbReference>
<gene>
    <name evidence="6" type="ORF">A4U43_C05F2670</name>
</gene>
<dbReference type="InterPro" id="IPR050258">
    <property type="entry name" value="Leguminous_Lectin"/>
</dbReference>
<dbReference type="GO" id="GO:0030246">
    <property type="term" value="F:carbohydrate binding"/>
    <property type="evidence" value="ECO:0007669"/>
    <property type="project" value="UniProtKB-KW"/>
</dbReference>
<dbReference type="OMA" id="WNGGEFV"/>
<dbReference type="Proteomes" id="UP000243459">
    <property type="component" value="Chromosome 5"/>
</dbReference>
<accession>A0A5P1ENU4</accession>
<dbReference type="EMBL" id="CM007385">
    <property type="protein sequence ID" value="ONK67685.1"/>
    <property type="molecule type" value="Genomic_DNA"/>
</dbReference>
<organism evidence="6 7">
    <name type="scientific">Asparagus officinalis</name>
    <name type="common">Garden asparagus</name>
    <dbReference type="NCBI Taxonomy" id="4686"/>
    <lineage>
        <taxon>Eukaryota</taxon>
        <taxon>Viridiplantae</taxon>
        <taxon>Streptophyta</taxon>
        <taxon>Embryophyta</taxon>
        <taxon>Tracheophyta</taxon>
        <taxon>Spermatophyta</taxon>
        <taxon>Magnoliopsida</taxon>
        <taxon>Liliopsida</taxon>
        <taxon>Asparagales</taxon>
        <taxon>Asparagaceae</taxon>
        <taxon>Asparagoideae</taxon>
        <taxon>Asparagus</taxon>
    </lineage>
</organism>
<feature type="signal peptide" evidence="4">
    <location>
        <begin position="1"/>
        <end position="22"/>
    </location>
</feature>
<dbReference type="PANTHER" id="PTHR32401:SF16">
    <property type="entry name" value="CONCANAVALIN A-LIKE LECTIN FAMILY PROTEIN"/>
    <property type="match status" value="1"/>
</dbReference>
<keyword evidence="2" id="KW-0430">Lectin</keyword>
<feature type="chain" id="PRO_5024376699" description="Legume lectin domain-containing protein" evidence="4">
    <location>
        <begin position="23"/>
        <end position="260"/>
    </location>
</feature>
<comment type="similarity">
    <text evidence="1">Belongs to the leguminous lectin family.</text>
</comment>
<dbReference type="InterPro" id="IPR013320">
    <property type="entry name" value="ConA-like_dom_sf"/>
</dbReference>
<keyword evidence="3" id="KW-0812">Transmembrane</keyword>
<keyword evidence="7" id="KW-1185">Reference proteome</keyword>
<feature type="transmembrane region" description="Helical" evidence="3">
    <location>
        <begin position="196"/>
        <end position="217"/>
    </location>
</feature>